<dbReference type="AlphaFoldDB" id="A0A7J8WAK2"/>
<accession>A0A7J8WAK2</accession>
<evidence type="ECO:0000313" key="1">
    <source>
        <dbReference type="EMBL" id="MBA0671922.1"/>
    </source>
</evidence>
<reference evidence="1 2" key="1">
    <citation type="journal article" date="2019" name="Genome Biol. Evol.">
        <title>Insights into the evolution of the New World diploid cottons (Gossypium, subgenus Houzingenia) based on genome sequencing.</title>
        <authorList>
            <person name="Grover C.E."/>
            <person name="Arick M.A. 2nd"/>
            <person name="Thrash A."/>
            <person name="Conover J.L."/>
            <person name="Sanders W.S."/>
            <person name="Peterson D.G."/>
            <person name="Frelichowski J.E."/>
            <person name="Scheffler J.A."/>
            <person name="Scheffler B.E."/>
            <person name="Wendel J.F."/>
        </authorList>
    </citation>
    <scope>NUCLEOTIDE SEQUENCE [LARGE SCALE GENOMIC DNA]</scope>
    <source>
        <strain evidence="1">57</strain>
        <tissue evidence="1">Leaf</tissue>
    </source>
</reference>
<protein>
    <submittedName>
        <fullName evidence="1">Uncharacterized protein</fullName>
    </submittedName>
</protein>
<comment type="caution">
    <text evidence="1">The sequence shown here is derived from an EMBL/GenBank/DDBJ whole genome shotgun (WGS) entry which is preliminary data.</text>
</comment>
<sequence length="26" mass="3168">MWRSIQPYFVAQRSNQIKPILEPSMF</sequence>
<gene>
    <name evidence="1" type="ORF">Goklo_024962</name>
</gene>
<dbReference type="EMBL" id="JABFAB010242679">
    <property type="protein sequence ID" value="MBA0671922.1"/>
    <property type="molecule type" value="Genomic_DNA"/>
</dbReference>
<name>A0A7J8WAK2_9ROSI</name>
<organism evidence="1 2">
    <name type="scientific">Gossypium klotzschianum</name>
    <dbReference type="NCBI Taxonomy" id="34286"/>
    <lineage>
        <taxon>Eukaryota</taxon>
        <taxon>Viridiplantae</taxon>
        <taxon>Streptophyta</taxon>
        <taxon>Embryophyta</taxon>
        <taxon>Tracheophyta</taxon>
        <taxon>Spermatophyta</taxon>
        <taxon>Magnoliopsida</taxon>
        <taxon>eudicotyledons</taxon>
        <taxon>Gunneridae</taxon>
        <taxon>Pentapetalae</taxon>
        <taxon>rosids</taxon>
        <taxon>malvids</taxon>
        <taxon>Malvales</taxon>
        <taxon>Malvaceae</taxon>
        <taxon>Malvoideae</taxon>
        <taxon>Gossypium</taxon>
    </lineage>
</organism>
<dbReference type="OrthoDB" id="998609at2759"/>
<dbReference type="Proteomes" id="UP000593573">
    <property type="component" value="Unassembled WGS sequence"/>
</dbReference>
<proteinExistence type="predicted"/>
<evidence type="ECO:0000313" key="2">
    <source>
        <dbReference type="Proteomes" id="UP000593573"/>
    </source>
</evidence>
<keyword evidence="2" id="KW-1185">Reference proteome</keyword>